<dbReference type="EMBL" id="JABFCX010000003">
    <property type="protein sequence ID" value="NNU16501.1"/>
    <property type="molecule type" value="Genomic_DNA"/>
</dbReference>
<evidence type="ECO:0000313" key="11">
    <source>
        <dbReference type="Proteomes" id="UP000536835"/>
    </source>
</evidence>
<sequence>MTSLAKKPSVFSSLRAAAGLSPESAAEEFGLPLSTVCQWEDGSIEPPERVLRSLEVLERFHEAERANGSVDEMPKDGAPQTAPSAGSGHREKPNGPGSDLIKSKQRVADHGEVFTPPWLVEKMLDLVKGEAERIDSRFLEPACGSGNFLVPVLQRKLASVEVKYGKSDFAKRHYALLALASLYGVELLSDNITECRANMLGVFAQYLGLQPTDELYRAASHILALNLIHGDAMTMTSADGEPITVVEWSSIGNGKFNRRDFRLDVLIGMSRFQEERSLFSGLGSHEIFQPTANYPPMTVTDLAAKDDQVSRD</sequence>
<dbReference type="AlphaFoldDB" id="A0A7Y3RLV9"/>
<comment type="similarity">
    <text evidence="1">Belongs to the N(4)/N(6)-methyltransferase family.</text>
</comment>
<dbReference type="InterPro" id="IPR010982">
    <property type="entry name" value="Lambda_DNA-bd_dom_sf"/>
</dbReference>
<name>A0A7Y3RLV9_9PROT</name>
<keyword evidence="5" id="KW-0680">Restriction system</keyword>
<dbReference type="InterPro" id="IPR050953">
    <property type="entry name" value="N4_N6_ade-DNA_methylase"/>
</dbReference>
<dbReference type="PANTHER" id="PTHR33841">
    <property type="entry name" value="DNA METHYLTRANSFERASE YEEA-RELATED"/>
    <property type="match status" value="1"/>
</dbReference>
<dbReference type="Pfam" id="PF02384">
    <property type="entry name" value="N6_Mtase"/>
    <property type="match status" value="1"/>
</dbReference>
<dbReference type="GO" id="GO:0009307">
    <property type="term" value="P:DNA restriction-modification system"/>
    <property type="evidence" value="ECO:0007669"/>
    <property type="project" value="UniProtKB-KW"/>
</dbReference>
<keyword evidence="4" id="KW-0808">Transferase</keyword>
<dbReference type="EC" id="2.1.1.72" evidence="2"/>
<dbReference type="CDD" id="cd00093">
    <property type="entry name" value="HTH_XRE"/>
    <property type="match status" value="1"/>
</dbReference>
<evidence type="ECO:0000259" key="9">
    <source>
        <dbReference type="Pfam" id="PF02384"/>
    </source>
</evidence>
<dbReference type="InterPro" id="IPR001387">
    <property type="entry name" value="Cro/C1-type_HTH"/>
</dbReference>
<dbReference type="Gene3D" id="3.40.50.150">
    <property type="entry name" value="Vaccinia Virus protein VP39"/>
    <property type="match status" value="1"/>
</dbReference>
<evidence type="ECO:0000256" key="3">
    <source>
        <dbReference type="ARBA" id="ARBA00022603"/>
    </source>
</evidence>
<dbReference type="Proteomes" id="UP000536835">
    <property type="component" value="Unassembled WGS sequence"/>
</dbReference>
<accession>A0A7Y3RLV9</accession>
<evidence type="ECO:0000256" key="5">
    <source>
        <dbReference type="ARBA" id="ARBA00022747"/>
    </source>
</evidence>
<feature type="region of interest" description="Disordered" evidence="8">
    <location>
        <begin position="65"/>
        <end position="101"/>
    </location>
</feature>
<keyword evidence="11" id="KW-1185">Reference proteome</keyword>
<evidence type="ECO:0000256" key="6">
    <source>
        <dbReference type="ARBA" id="ARBA00023125"/>
    </source>
</evidence>
<evidence type="ECO:0000256" key="8">
    <source>
        <dbReference type="SAM" id="MobiDB-lite"/>
    </source>
</evidence>
<dbReference type="GO" id="GO:0003677">
    <property type="term" value="F:DNA binding"/>
    <property type="evidence" value="ECO:0007669"/>
    <property type="project" value="UniProtKB-KW"/>
</dbReference>
<evidence type="ECO:0000256" key="1">
    <source>
        <dbReference type="ARBA" id="ARBA00006594"/>
    </source>
</evidence>
<dbReference type="Gene3D" id="1.10.260.40">
    <property type="entry name" value="lambda repressor-like DNA-binding domains"/>
    <property type="match status" value="1"/>
</dbReference>
<proteinExistence type="inferred from homology"/>
<keyword evidence="3" id="KW-0489">Methyltransferase</keyword>
<evidence type="ECO:0000313" key="10">
    <source>
        <dbReference type="EMBL" id="NNU16501.1"/>
    </source>
</evidence>
<dbReference type="PANTHER" id="PTHR33841:SF6">
    <property type="entry name" value="TYPE II METHYLTRANSFERASE M.HINDII"/>
    <property type="match status" value="1"/>
</dbReference>
<comment type="catalytic activity">
    <reaction evidence="7">
        <text>a 2'-deoxyadenosine in DNA + S-adenosyl-L-methionine = an N(6)-methyl-2'-deoxyadenosine in DNA + S-adenosyl-L-homocysteine + H(+)</text>
        <dbReference type="Rhea" id="RHEA:15197"/>
        <dbReference type="Rhea" id="RHEA-COMP:12418"/>
        <dbReference type="Rhea" id="RHEA-COMP:12419"/>
        <dbReference type="ChEBI" id="CHEBI:15378"/>
        <dbReference type="ChEBI" id="CHEBI:57856"/>
        <dbReference type="ChEBI" id="CHEBI:59789"/>
        <dbReference type="ChEBI" id="CHEBI:90615"/>
        <dbReference type="ChEBI" id="CHEBI:90616"/>
        <dbReference type="EC" id="2.1.1.72"/>
    </reaction>
</comment>
<dbReference type="SUPFAM" id="SSF53335">
    <property type="entry name" value="S-adenosyl-L-methionine-dependent methyltransferases"/>
    <property type="match status" value="1"/>
</dbReference>
<dbReference type="GO" id="GO:0009007">
    <property type="term" value="F:site-specific DNA-methyltransferase (adenine-specific) activity"/>
    <property type="evidence" value="ECO:0007669"/>
    <property type="project" value="UniProtKB-EC"/>
</dbReference>
<feature type="region of interest" description="Disordered" evidence="8">
    <location>
        <begin position="1"/>
        <end position="27"/>
    </location>
</feature>
<reference evidence="10 11" key="1">
    <citation type="submission" date="2020-05" db="EMBL/GenBank/DDBJ databases">
        <title>Parvularcula mediterraneae sp. nov., isolated from polypropylene straw from shallow seawater of the seashore of Laganas in Zakynthos island, Greece.</title>
        <authorList>
            <person name="Szabo I."/>
            <person name="Al-Omari J."/>
            <person name="Rado J."/>
            <person name="Szerdahelyi G.S."/>
        </authorList>
    </citation>
    <scope>NUCLEOTIDE SEQUENCE [LARGE SCALE GENOMIC DNA]</scope>
    <source>
        <strain evidence="10 11">ZS-1/3</strain>
    </source>
</reference>
<dbReference type="GO" id="GO:0032259">
    <property type="term" value="P:methylation"/>
    <property type="evidence" value="ECO:0007669"/>
    <property type="project" value="UniProtKB-KW"/>
</dbReference>
<evidence type="ECO:0000256" key="4">
    <source>
        <dbReference type="ARBA" id="ARBA00022679"/>
    </source>
</evidence>
<dbReference type="PRINTS" id="PR00507">
    <property type="entry name" value="N12N6MTFRASE"/>
</dbReference>
<dbReference type="SUPFAM" id="SSF47413">
    <property type="entry name" value="lambda repressor-like DNA-binding domains"/>
    <property type="match status" value="1"/>
</dbReference>
<feature type="domain" description="DNA methylase adenine-specific" evidence="9">
    <location>
        <begin position="107"/>
        <end position="199"/>
    </location>
</feature>
<organism evidence="10 11">
    <name type="scientific">Parvularcula mediterranea</name>
    <dbReference type="NCBI Taxonomy" id="2732508"/>
    <lineage>
        <taxon>Bacteria</taxon>
        <taxon>Pseudomonadati</taxon>
        <taxon>Pseudomonadota</taxon>
        <taxon>Alphaproteobacteria</taxon>
        <taxon>Parvularculales</taxon>
        <taxon>Parvularculaceae</taxon>
        <taxon>Parvularcula</taxon>
    </lineage>
</organism>
<comment type="caution">
    <text evidence="10">The sequence shown here is derived from an EMBL/GenBank/DDBJ whole genome shotgun (WGS) entry which is preliminary data.</text>
</comment>
<evidence type="ECO:0000256" key="2">
    <source>
        <dbReference type="ARBA" id="ARBA00011900"/>
    </source>
</evidence>
<protein>
    <recommendedName>
        <fullName evidence="2">site-specific DNA-methyltransferase (adenine-specific)</fullName>
        <ecNumber evidence="2">2.1.1.72</ecNumber>
    </recommendedName>
</protein>
<keyword evidence="6" id="KW-0238">DNA-binding</keyword>
<dbReference type="InterPro" id="IPR003356">
    <property type="entry name" value="DNA_methylase_A-5"/>
</dbReference>
<evidence type="ECO:0000256" key="7">
    <source>
        <dbReference type="ARBA" id="ARBA00047942"/>
    </source>
</evidence>
<gene>
    <name evidence="10" type="ORF">HK107_09235</name>
</gene>
<dbReference type="InterPro" id="IPR029063">
    <property type="entry name" value="SAM-dependent_MTases_sf"/>
</dbReference>
<dbReference type="GO" id="GO:0008170">
    <property type="term" value="F:N-methyltransferase activity"/>
    <property type="evidence" value="ECO:0007669"/>
    <property type="project" value="InterPro"/>
</dbReference>